<evidence type="ECO:0000256" key="1">
    <source>
        <dbReference type="SAM" id="Coils"/>
    </source>
</evidence>
<dbReference type="EMBL" id="CAXDID020000127">
    <property type="protein sequence ID" value="CAL6033918.1"/>
    <property type="molecule type" value="Genomic_DNA"/>
</dbReference>
<evidence type="ECO:0000313" key="2">
    <source>
        <dbReference type="EMBL" id="CAI9970836.1"/>
    </source>
</evidence>
<accession>A0AA86RBF2</accession>
<protein>
    <submittedName>
        <fullName evidence="3">Hypothetical_protein</fullName>
    </submittedName>
</protein>
<sequence length="285" mass="33295">MRFSSSQILSSSRIQQMQSELQLQKTQLQWHQQVNIQLLEHTQQLENQIMNYDQNMFEIKSLQEELQILTGEYKQLQELVQYSLGKYSEFRASSMISNNSSYLSNNSTENVNMVGLSGQQVLPRFSRPATPVRSCLAVPTGEQPNINMNLINQQQQMHNEQLEASITFQEKRLNDLQKQIDVYQQIIETNIEKTFRAANIIELIKQLRIQLEASEKNNLQLTIQISTVQEKHIALLQIQQKFSRNEATYKQDILQLRIQVRQLTAMLSAQETEMSKMKIILKDYK</sequence>
<keyword evidence="1" id="KW-0175">Coiled coil</keyword>
<name>A0AA86RBF2_9EUKA</name>
<organism evidence="2">
    <name type="scientific">Hexamita inflata</name>
    <dbReference type="NCBI Taxonomy" id="28002"/>
    <lineage>
        <taxon>Eukaryota</taxon>
        <taxon>Metamonada</taxon>
        <taxon>Diplomonadida</taxon>
        <taxon>Hexamitidae</taxon>
        <taxon>Hexamitinae</taxon>
        <taxon>Hexamita</taxon>
    </lineage>
</organism>
<feature type="coiled-coil region" evidence="1">
    <location>
        <begin position="159"/>
        <end position="273"/>
    </location>
</feature>
<dbReference type="EMBL" id="CATOUU010001084">
    <property type="protein sequence ID" value="CAI9970836.1"/>
    <property type="molecule type" value="Genomic_DNA"/>
</dbReference>
<comment type="caution">
    <text evidence="2">The sequence shown here is derived from an EMBL/GenBank/DDBJ whole genome shotgun (WGS) entry which is preliminary data.</text>
</comment>
<reference evidence="2" key="1">
    <citation type="submission" date="2023-06" db="EMBL/GenBank/DDBJ databases">
        <authorList>
            <person name="Kurt Z."/>
        </authorList>
    </citation>
    <scope>NUCLEOTIDE SEQUENCE</scope>
</reference>
<dbReference type="AlphaFoldDB" id="A0AA86RBF2"/>
<evidence type="ECO:0000313" key="3">
    <source>
        <dbReference type="EMBL" id="CAL6033918.1"/>
    </source>
</evidence>
<feature type="coiled-coil region" evidence="1">
    <location>
        <begin position="35"/>
        <end position="79"/>
    </location>
</feature>
<proteinExistence type="predicted"/>
<reference evidence="3 4" key="2">
    <citation type="submission" date="2024-07" db="EMBL/GenBank/DDBJ databases">
        <authorList>
            <person name="Akdeniz Z."/>
        </authorList>
    </citation>
    <scope>NUCLEOTIDE SEQUENCE [LARGE SCALE GENOMIC DNA]</scope>
</reference>
<keyword evidence="4" id="KW-1185">Reference proteome</keyword>
<gene>
    <name evidence="3" type="ORF">HINF_LOCUS35198</name>
    <name evidence="2" type="ORF">HINF_LOCUS58481</name>
</gene>
<dbReference type="Proteomes" id="UP001642409">
    <property type="component" value="Unassembled WGS sequence"/>
</dbReference>
<evidence type="ECO:0000313" key="4">
    <source>
        <dbReference type="Proteomes" id="UP001642409"/>
    </source>
</evidence>